<sequence length="617" mass="67839">MKDLKLIFKFFQKPTLIILLPVGIFVFGFSTMQPAGAATKKVTKPAYQATVGNRSSDYLQVEPNGTLDFSIEFTNTGAKTWKAKGNNLVALNAVKIIKGELDVNRGTVLRDKSWSTIVRPTGLSKDIKPGETVKLNFKLKAPKKAGEYRERFSLAVKGVAFMTGGNFEILVRVDSPKTSFYQVDTGLATSVVYTMPKGKSKTFDLTVTNTGTKTWQRRGEGEVVLAVADKTVQSQFYHANWYGKTILGRLTVKEVKPGQKGTFRFALQAPDKYGEFTEKVQILVPGLTRAVSGLLNLTVSIPAPVIVQERVTALGAEPTVRVGIKTLDDDVGTFTSDQDYAILDEKAATLLEASAQSLTEIQYASGVYTITNNDKTVEATSLVRIVGKNPNTILKISSWSTEYNLFRGILEVRYTPATGLLWVINELPMEQYISGLAETGNTGHPEFIKTLVTAARTYALFHNLRKTKHADEFYDVNSTTDQIYKGYAYELKVPNLVAAVVATRGIVATHPSAVTEKNTVGAIVAAYSSCNDGRSHSYYEVWGGDLNYFPYLVSVPDPLGICTSPPYPSNYIKGGGGNHMVGMSAFGAVKYAKYENKTFDWILMHYYTGITLQKVYP</sequence>
<dbReference type="EMBL" id="PEXW01000041">
    <property type="protein sequence ID" value="PIS40705.1"/>
    <property type="molecule type" value="Genomic_DNA"/>
</dbReference>
<dbReference type="AlphaFoldDB" id="A0A2H0YQC7"/>
<organism evidence="2 3">
    <name type="scientific">Candidatus Kerfeldbacteria bacterium CG08_land_8_20_14_0_20_43_14</name>
    <dbReference type="NCBI Taxonomy" id="2014246"/>
    <lineage>
        <taxon>Bacteria</taxon>
        <taxon>Candidatus Kerfeldiibacteriota</taxon>
    </lineage>
</organism>
<accession>A0A2H0YQC7</accession>
<name>A0A2H0YQC7_9BACT</name>
<dbReference type="InterPro" id="IPR013783">
    <property type="entry name" value="Ig-like_fold"/>
</dbReference>
<dbReference type="Proteomes" id="UP000236845">
    <property type="component" value="Unassembled WGS sequence"/>
</dbReference>
<proteinExistence type="predicted"/>
<protein>
    <recommendedName>
        <fullName evidence="1">Sporulation stage II protein D amidase enhancer LytB N-terminal domain-containing protein</fullName>
    </recommendedName>
</protein>
<dbReference type="Pfam" id="PF08486">
    <property type="entry name" value="SpoIID"/>
    <property type="match status" value="1"/>
</dbReference>
<evidence type="ECO:0000259" key="1">
    <source>
        <dbReference type="Pfam" id="PF08486"/>
    </source>
</evidence>
<comment type="caution">
    <text evidence="2">The sequence shown here is derived from an EMBL/GenBank/DDBJ whole genome shotgun (WGS) entry which is preliminary data.</text>
</comment>
<dbReference type="Gene3D" id="2.60.40.10">
    <property type="entry name" value="Immunoglobulins"/>
    <property type="match status" value="2"/>
</dbReference>
<evidence type="ECO:0000313" key="3">
    <source>
        <dbReference type="Proteomes" id="UP000236845"/>
    </source>
</evidence>
<feature type="domain" description="Sporulation stage II protein D amidase enhancer LytB N-terminal" evidence="1">
    <location>
        <begin position="421"/>
        <end position="510"/>
    </location>
</feature>
<evidence type="ECO:0000313" key="2">
    <source>
        <dbReference type="EMBL" id="PIS40705.1"/>
    </source>
</evidence>
<dbReference type="InterPro" id="IPR013693">
    <property type="entry name" value="SpoIID/LytB_N"/>
</dbReference>
<reference evidence="3" key="1">
    <citation type="submission" date="2017-09" db="EMBL/GenBank/DDBJ databases">
        <title>Depth-based differentiation of microbial function through sediment-hosted aquifers and enrichment of novel symbionts in the deep terrestrial subsurface.</title>
        <authorList>
            <person name="Probst A.J."/>
            <person name="Ladd B."/>
            <person name="Jarett J.K."/>
            <person name="Geller-Mcgrath D.E."/>
            <person name="Sieber C.M.K."/>
            <person name="Emerson J.B."/>
            <person name="Anantharaman K."/>
            <person name="Thomas B.C."/>
            <person name="Malmstrom R."/>
            <person name="Stieglmeier M."/>
            <person name="Klingl A."/>
            <person name="Woyke T."/>
            <person name="Ryan C.M."/>
            <person name="Banfield J.F."/>
        </authorList>
    </citation>
    <scope>NUCLEOTIDE SEQUENCE [LARGE SCALE GENOMIC DNA]</scope>
</reference>
<gene>
    <name evidence="2" type="ORF">COT26_01945</name>
</gene>